<dbReference type="EMBL" id="BTPU01000018">
    <property type="protein sequence ID" value="GMQ61961.1"/>
    <property type="molecule type" value="Genomic_DNA"/>
</dbReference>
<organism evidence="1 2">
    <name type="scientific">Vallitalea maricola</name>
    <dbReference type="NCBI Taxonomy" id="3074433"/>
    <lineage>
        <taxon>Bacteria</taxon>
        <taxon>Bacillati</taxon>
        <taxon>Bacillota</taxon>
        <taxon>Clostridia</taxon>
        <taxon>Lachnospirales</taxon>
        <taxon>Vallitaleaceae</taxon>
        <taxon>Vallitalea</taxon>
    </lineage>
</organism>
<accession>A0ACB5UGA1</accession>
<proteinExistence type="predicted"/>
<sequence length="274" mass="30273">MNKKLVNVIQWLFLLVAAVIVLFPIYIAVINSLKTDGEMARSILALPKTLQFQNYIISVKKLDFIRTTFNTFFITGLAVSGIIISSAMAGYIISRSKTKLASVFQILFIASMLIPFHSIMISLTRTAMFFNVKGSLLGTVAIYIGLGVNMAIFLYVGFVGTIPIDLEEAAIIDGCGPFKVFLYVIFPLLKPITATIAILDALWIWNDFLLPLLMITDAKNYTLILSANKFFGKYEADWTSLLAGLLMTSAPLVVFYLFFQKHIVKGIVAGAVKG</sequence>
<reference evidence="1" key="1">
    <citation type="submission" date="2023-09" db="EMBL/GenBank/DDBJ databases">
        <title>Vallitalea sediminicola and Vallitalea maricola sp. nov., anaerobic bacteria isolated from marine sediment.</title>
        <authorList>
            <person name="Hirano S."/>
            <person name="Maeda A."/>
            <person name="Terahara T."/>
            <person name="Mori K."/>
            <person name="Hamada M."/>
            <person name="Matsumoto R."/>
            <person name="Kobayashi T."/>
        </authorList>
    </citation>
    <scope>NUCLEOTIDE SEQUENCE</scope>
    <source>
        <strain evidence="1">AN17-2</strain>
    </source>
</reference>
<gene>
    <name evidence="1" type="ORF">AN2V17_11910</name>
</gene>
<evidence type="ECO:0000313" key="2">
    <source>
        <dbReference type="Proteomes" id="UP001374599"/>
    </source>
</evidence>
<comment type="caution">
    <text evidence="1">The sequence shown here is derived from an EMBL/GenBank/DDBJ whole genome shotgun (WGS) entry which is preliminary data.</text>
</comment>
<evidence type="ECO:0000313" key="1">
    <source>
        <dbReference type="EMBL" id="GMQ61961.1"/>
    </source>
</evidence>
<keyword evidence="2" id="KW-1185">Reference proteome</keyword>
<protein>
    <submittedName>
        <fullName evidence="1">Carbohydrate ABC transporter permease</fullName>
    </submittedName>
</protein>
<name>A0ACB5UGA1_9FIRM</name>
<dbReference type="Proteomes" id="UP001374599">
    <property type="component" value="Unassembled WGS sequence"/>
</dbReference>